<protein>
    <submittedName>
        <fullName evidence="1">Endonuclease</fullName>
    </submittedName>
</protein>
<sequence>MRAVIRTIAKAPDALSGTDSPAAKELQKLKAWFAAPAGSPPAFAVYKSDSVKKQLDELFHGKCAYCESFFASTAPVDVEHYRPKGAVSEDASHPGYWWLAMDWDNLLPSCIDCNRKRKQVTPRLSARLLTLRDDRQGFNQGSLLLSGKKDSFPILGQRARSAAQDFAGEYPLLLDPCRDNPDEHLKFHIDRSNLIGLVLPRPHTGADLPTMTDAALDENLQEARGAGLSLKGSVSIHVYGLNRLGLVQERTRLLRQLEFLEMLALEVGAMADELLPDPEAPPSATVASIAKRLCFLQDRILGEMKRMARPEAPYSAMVRAWIEDFKVRLQA</sequence>
<evidence type="ECO:0000313" key="2">
    <source>
        <dbReference type="Proteomes" id="UP000582981"/>
    </source>
</evidence>
<dbReference type="InterPro" id="IPR003615">
    <property type="entry name" value="HNH_nuc"/>
</dbReference>
<organism evidence="1 2">
    <name type="scientific">Pseudomonas gingeri</name>
    <dbReference type="NCBI Taxonomy" id="117681"/>
    <lineage>
        <taxon>Bacteria</taxon>
        <taxon>Pseudomonadati</taxon>
        <taxon>Pseudomonadota</taxon>
        <taxon>Gammaproteobacteria</taxon>
        <taxon>Pseudomonadales</taxon>
        <taxon>Pseudomonadaceae</taxon>
        <taxon>Pseudomonas</taxon>
    </lineage>
</organism>
<evidence type="ECO:0000313" key="1">
    <source>
        <dbReference type="EMBL" id="NWB46435.1"/>
    </source>
</evidence>
<reference evidence="1 2" key="1">
    <citation type="submission" date="2020-04" db="EMBL/GenBank/DDBJ databases">
        <title>Molecular characterization of pseudomonads from Agaricus bisporus reveal novel blotch 2 pathogens in Western Europe.</title>
        <authorList>
            <person name="Taparia T."/>
            <person name="Krijger M."/>
            <person name="Haynes E."/>
            <person name="Elpinstone J.G."/>
            <person name="Noble R."/>
            <person name="Van Der Wolf J."/>
        </authorList>
    </citation>
    <scope>NUCLEOTIDE SEQUENCE [LARGE SCALE GENOMIC DNA]</scope>
    <source>
        <strain evidence="1 2">F1001</strain>
    </source>
</reference>
<dbReference type="GO" id="GO:0004519">
    <property type="term" value="F:endonuclease activity"/>
    <property type="evidence" value="ECO:0007669"/>
    <property type="project" value="UniProtKB-KW"/>
</dbReference>
<dbReference type="Gene3D" id="1.10.30.50">
    <property type="match status" value="1"/>
</dbReference>
<comment type="caution">
    <text evidence="1">The sequence shown here is derived from an EMBL/GenBank/DDBJ whole genome shotgun (WGS) entry which is preliminary data.</text>
</comment>
<gene>
    <name evidence="1" type="ORF">HX829_08010</name>
</gene>
<name>A0A7Y7WBQ5_9PSED</name>
<dbReference type="Proteomes" id="UP000582981">
    <property type="component" value="Unassembled WGS sequence"/>
</dbReference>
<dbReference type="CDD" id="cd00085">
    <property type="entry name" value="HNHc"/>
    <property type="match status" value="1"/>
</dbReference>
<dbReference type="EMBL" id="JACAPU010000011">
    <property type="protein sequence ID" value="NWB46435.1"/>
    <property type="molecule type" value="Genomic_DNA"/>
</dbReference>
<dbReference type="AlphaFoldDB" id="A0A7Y7WBQ5"/>
<proteinExistence type="predicted"/>
<keyword evidence="1" id="KW-0255">Endonuclease</keyword>
<keyword evidence="1" id="KW-0378">Hydrolase</keyword>
<accession>A0A7Y7WBQ5</accession>
<dbReference type="RefSeq" id="WP_177143768.1">
    <property type="nucleotide sequence ID" value="NZ_JACAPU010000011.1"/>
</dbReference>
<keyword evidence="1" id="KW-0540">Nuclease</keyword>